<keyword evidence="6" id="KW-1185">Reference proteome</keyword>
<dbReference type="SMART" id="SM01130">
    <property type="entry name" value="DHDPS"/>
    <property type="match status" value="1"/>
</dbReference>
<dbReference type="InterPro" id="IPR013785">
    <property type="entry name" value="Aldolase_TIM"/>
</dbReference>
<reference evidence="5 6" key="1">
    <citation type="journal article" date="2019" name="Int. J. Syst. Evol. Microbiol.">
        <title>The Global Catalogue of Microorganisms (GCM) 10K type strain sequencing project: providing services to taxonomists for standard genome sequencing and annotation.</title>
        <authorList>
            <consortium name="The Broad Institute Genomics Platform"/>
            <consortium name="The Broad Institute Genome Sequencing Center for Infectious Disease"/>
            <person name="Wu L."/>
            <person name="Ma J."/>
        </authorList>
    </citation>
    <scope>NUCLEOTIDE SEQUENCE [LARGE SCALE GENOMIC DNA]</scope>
    <source>
        <strain evidence="5 6">JCM 14917</strain>
    </source>
</reference>
<evidence type="ECO:0000256" key="3">
    <source>
        <dbReference type="ARBA" id="ARBA00023270"/>
    </source>
</evidence>
<dbReference type="InterPro" id="IPR020625">
    <property type="entry name" value="Schiff_base-form_aldolases_AS"/>
</dbReference>
<proteinExistence type="inferred from homology"/>
<dbReference type="EMBL" id="BAAAON010000002">
    <property type="protein sequence ID" value="GAA2176127.1"/>
    <property type="molecule type" value="Genomic_DNA"/>
</dbReference>
<dbReference type="CDD" id="cd00408">
    <property type="entry name" value="DHDPS-like"/>
    <property type="match status" value="1"/>
</dbReference>
<organism evidence="5 6">
    <name type="scientific">Arthrobacter parietis</name>
    <dbReference type="NCBI Taxonomy" id="271434"/>
    <lineage>
        <taxon>Bacteria</taxon>
        <taxon>Bacillati</taxon>
        <taxon>Actinomycetota</taxon>
        <taxon>Actinomycetes</taxon>
        <taxon>Micrococcales</taxon>
        <taxon>Micrococcaceae</taxon>
        <taxon>Arthrobacter</taxon>
    </lineage>
</organism>
<dbReference type="Proteomes" id="UP001500974">
    <property type="component" value="Unassembled WGS sequence"/>
</dbReference>
<evidence type="ECO:0000256" key="4">
    <source>
        <dbReference type="PIRNR" id="PIRNR001365"/>
    </source>
</evidence>
<protein>
    <submittedName>
        <fullName evidence="5">Dihydrodipicolinate synthase family protein</fullName>
    </submittedName>
</protein>
<dbReference type="RefSeq" id="WP_277357175.1">
    <property type="nucleotide sequence ID" value="NZ_BAAAON010000002.1"/>
</dbReference>
<dbReference type="Pfam" id="PF00701">
    <property type="entry name" value="DHDPS"/>
    <property type="match status" value="1"/>
</dbReference>
<dbReference type="PIRSF" id="PIRSF001365">
    <property type="entry name" value="DHDPS"/>
    <property type="match status" value="1"/>
</dbReference>
<evidence type="ECO:0000313" key="6">
    <source>
        <dbReference type="Proteomes" id="UP001500974"/>
    </source>
</evidence>
<dbReference type="PANTHER" id="PTHR12128:SF66">
    <property type="entry name" value="4-HYDROXY-2-OXOGLUTARATE ALDOLASE, MITOCHONDRIAL"/>
    <property type="match status" value="1"/>
</dbReference>
<keyword evidence="3" id="KW-0704">Schiff base</keyword>
<comment type="similarity">
    <text evidence="1 4">Belongs to the DapA family.</text>
</comment>
<dbReference type="PROSITE" id="PS00666">
    <property type="entry name" value="DHDPS_2"/>
    <property type="match status" value="1"/>
</dbReference>
<accession>A0ABN3AZ10</accession>
<keyword evidence="2 4" id="KW-0456">Lyase</keyword>
<evidence type="ECO:0000256" key="2">
    <source>
        <dbReference type="ARBA" id="ARBA00023239"/>
    </source>
</evidence>
<comment type="caution">
    <text evidence="5">The sequence shown here is derived from an EMBL/GenBank/DDBJ whole genome shotgun (WGS) entry which is preliminary data.</text>
</comment>
<evidence type="ECO:0000256" key="1">
    <source>
        <dbReference type="ARBA" id="ARBA00007592"/>
    </source>
</evidence>
<name>A0ABN3AZ10_9MICC</name>
<gene>
    <name evidence="5" type="ORF">GCM10009784_21350</name>
</gene>
<sequence>MVFTGVVAYPLTPFTADSAVNSAELSLLVDRLARSGVDSVTVLGSSGSFAYLDGDERKRVISCAVDAAAGRVPLAVGISAVATREVVAGARAAERLGADGVVLSPVSYLPLTDDELIALVEEVASATTLPICLYNNPSTTQFSIDVELVGRLEHVPSLVAFKDTAATPAEFADRAARLRGALNRRISHGASGDPLIATGEVTADAWHTGLAALLPASYLAFRAAVLKGDPARVSAERSRLVPVVQAVHRLRKLSGLHALGRACGVDAGDPRRPLLPIAGSEQRDLARLAEAFDDVEDGVQG</sequence>
<dbReference type="PRINTS" id="PR00146">
    <property type="entry name" value="DHPICSNTHASE"/>
</dbReference>
<dbReference type="InterPro" id="IPR002220">
    <property type="entry name" value="DapA-like"/>
</dbReference>
<evidence type="ECO:0000313" key="5">
    <source>
        <dbReference type="EMBL" id="GAA2176127.1"/>
    </source>
</evidence>
<dbReference type="PANTHER" id="PTHR12128">
    <property type="entry name" value="DIHYDRODIPICOLINATE SYNTHASE"/>
    <property type="match status" value="1"/>
</dbReference>
<dbReference type="Gene3D" id="3.20.20.70">
    <property type="entry name" value="Aldolase class I"/>
    <property type="match status" value="1"/>
</dbReference>
<dbReference type="SUPFAM" id="SSF51569">
    <property type="entry name" value="Aldolase"/>
    <property type="match status" value="1"/>
</dbReference>